<organism evidence="3 4">
    <name type="scientific">candidate division WWE3 bacterium CG06_land_8_20_14_3_00_42_16</name>
    <dbReference type="NCBI Taxonomy" id="1975083"/>
    <lineage>
        <taxon>Bacteria</taxon>
        <taxon>Katanobacteria</taxon>
    </lineage>
</organism>
<dbReference type="SUPFAM" id="SSF53474">
    <property type="entry name" value="alpha/beta-Hydrolases"/>
    <property type="match status" value="1"/>
</dbReference>
<dbReference type="PRINTS" id="PR00111">
    <property type="entry name" value="ABHYDROLASE"/>
</dbReference>
<dbReference type="Proteomes" id="UP000229916">
    <property type="component" value="Unassembled WGS sequence"/>
</dbReference>
<evidence type="ECO:0000313" key="3">
    <source>
        <dbReference type="EMBL" id="PIU68167.1"/>
    </source>
</evidence>
<dbReference type="AlphaFoldDB" id="A0A2M7ALF1"/>
<dbReference type="PANTHER" id="PTHR43798">
    <property type="entry name" value="MONOACYLGLYCEROL LIPASE"/>
    <property type="match status" value="1"/>
</dbReference>
<comment type="caution">
    <text evidence="3">The sequence shown here is derived from an EMBL/GenBank/DDBJ whole genome shotgun (WGS) entry which is preliminary data.</text>
</comment>
<dbReference type="PANTHER" id="PTHR43798:SF31">
    <property type="entry name" value="AB HYDROLASE SUPERFAMILY PROTEIN YCLE"/>
    <property type="match status" value="1"/>
</dbReference>
<dbReference type="GO" id="GO:0016787">
    <property type="term" value="F:hydrolase activity"/>
    <property type="evidence" value="ECO:0007669"/>
    <property type="project" value="UniProtKB-KW"/>
</dbReference>
<evidence type="ECO:0000313" key="4">
    <source>
        <dbReference type="Proteomes" id="UP000229916"/>
    </source>
</evidence>
<dbReference type="EMBL" id="PEWD01000096">
    <property type="protein sequence ID" value="PIU68167.1"/>
    <property type="molecule type" value="Genomic_DNA"/>
</dbReference>
<dbReference type="InterPro" id="IPR050266">
    <property type="entry name" value="AB_hydrolase_sf"/>
</dbReference>
<dbReference type="InterPro" id="IPR029058">
    <property type="entry name" value="AB_hydrolase_fold"/>
</dbReference>
<sequence length="295" mass="33488">MIAAIQNSNLYFRSARTTRPKLRSCWRADEAQENEPTEVSQLADKDTTVQGVVVHFQKDGHGKPVLLLHGWGGNHNSWFPIYERLKKMFEVFALDLPGFGQSGSPDLNWQLDDYAGFLKMFIRQEIGENVSLIGHSFGGQAAIRLASLYPQMVSKLVLTDSAGIRNLGSPKKMGIMQLAKIGKSLFSLPGLNKFQEKARQKLYRIIGEHDYEEAGVLREIFKNIINEDIRKDLPQIFIPALIIWGGKDKITPLKDGRLMQKLLPDSQLVVFENGSHFAYLEEPERFTRQVVDFLK</sequence>
<evidence type="ECO:0000256" key="1">
    <source>
        <dbReference type="ARBA" id="ARBA00022801"/>
    </source>
</evidence>
<dbReference type="Gene3D" id="3.40.50.1820">
    <property type="entry name" value="alpha/beta hydrolase"/>
    <property type="match status" value="1"/>
</dbReference>
<accession>A0A2M7ALF1</accession>
<gene>
    <name evidence="3" type="ORF">COS81_04930</name>
</gene>
<feature type="domain" description="AB hydrolase-1" evidence="2">
    <location>
        <begin position="65"/>
        <end position="287"/>
    </location>
</feature>
<protein>
    <submittedName>
        <fullName evidence="3">Alpha/beta hydrolase</fullName>
    </submittedName>
</protein>
<dbReference type="GO" id="GO:0016020">
    <property type="term" value="C:membrane"/>
    <property type="evidence" value="ECO:0007669"/>
    <property type="project" value="TreeGrafter"/>
</dbReference>
<name>A0A2M7ALF1_UNCKA</name>
<keyword evidence="1 3" id="KW-0378">Hydrolase</keyword>
<evidence type="ECO:0000259" key="2">
    <source>
        <dbReference type="Pfam" id="PF12697"/>
    </source>
</evidence>
<dbReference type="InterPro" id="IPR000073">
    <property type="entry name" value="AB_hydrolase_1"/>
</dbReference>
<reference evidence="4" key="1">
    <citation type="submission" date="2017-09" db="EMBL/GenBank/DDBJ databases">
        <title>Depth-based differentiation of microbial function through sediment-hosted aquifers and enrichment of novel symbionts in the deep terrestrial subsurface.</title>
        <authorList>
            <person name="Probst A.J."/>
            <person name="Ladd B."/>
            <person name="Jarett J.K."/>
            <person name="Geller-Mcgrath D.E."/>
            <person name="Sieber C.M.K."/>
            <person name="Emerson J.B."/>
            <person name="Anantharaman K."/>
            <person name="Thomas B.C."/>
            <person name="Malmstrom R."/>
            <person name="Stieglmeier M."/>
            <person name="Klingl A."/>
            <person name="Woyke T."/>
            <person name="Ryan C.M."/>
            <person name="Banfield J.F."/>
        </authorList>
    </citation>
    <scope>NUCLEOTIDE SEQUENCE [LARGE SCALE GENOMIC DNA]</scope>
</reference>
<proteinExistence type="predicted"/>
<dbReference type="Pfam" id="PF12697">
    <property type="entry name" value="Abhydrolase_6"/>
    <property type="match status" value="1"/>
</dbReference>